<comment type="similarity">
    <text evidence="3">Belongs to the cytochrome P450 family.</text>
</comment>
<dbReference type="Proteomes" id="UP001175000">
    <property type="component" value="Unassembled WGS sequence"/>
</dbReference>
<evidence type="ECO:0000256" key="2">
    <source>
        <dbReference type="ARBA" id="ARBA00004370"/>
    </source>
</evidence>
<dbReference type="GO" id="GO:0005506">
    <property type="term" value="F:iron ion binding"/>
    <property type="evidence" value="ECO:0007669"/>
    <property type="project" value="InterPro"/>
</dbReference>
<evidence type="ECO:0000256" key="8">
    <source>
        <dbReference type="ARBA" id="ARBA00023002"/>
    </source>
</evidence>
<evidence type="ECO:0000256" key="9">
    <source>
        <dbReference type="ARBA" id="ARBA00023004"/>
    </source>
</evidence>
<evidence type="ECO:0000313" key="14">
    <source>
        <dbReference type="EMBL" id="KAK0618903.1"/>
    </source>
</evidence>
<dbReference type="SUPFAM" id="SSF48264">
    <property type="entry name" value="Cytochrome P450"/>
    <property type="match status" value="1"/>
</dbReference>
<dbReference type="AlphaFoldDB" id="A0AA39WNX5"/>
<evidence type="ECO:0000256" key="5">
    <source>
        <dbReference type="ARBA" id="ARBA00022692"/>
    </source>
</evidence>
<evidence type="ECO:0000256" key="10">
    <source>
        <dbReference type="ARBA" id="ARBA00023033"/>
    </source>
</evidence>
<keyword evidence="4 12" id="KW-0349">Heme</keyword>
<organism evidence="14 15">
    <name type="scientific">Immersiella caudata</name>
    <dbReference type="NCBI Taxonomy" id="314043"/>
    <lineage>
        <taxon>Eukaryota</taxon>
        <taxon>Fungi</taxon>
        <taxon>Dikarya</taxon>
        <taxon>Ascomycota</taxon>
        <taxon>Pezizomycotina</taxon>
        <taxon>Sordariomycetes</taxon>
        <taxon>Sordariomycetidae</taxon>
        <taxon>Sordariales</taxon>
        <taxon>Lasiosphaeriaceae</taxon>
        <taxon>Immersiella</taxon>
    </lineage>
</organism>
<dbReference type="InterPro" id="IPR002403">
    <property type="entry name" value="Cyt_P450_E_grp-IV"/>
</dbReference>
<keyword evidence="9 12" id="KW-0408">Iron</keyword>
<dbReference type="Gene3D" id="1.10.630.10">
    <property type="entry name" value="Cytochrome P450"/>
    <property type="match status" value="1"/>
</dbReference>
<dbReference type="EMBL" id="JAULSU010000004">
    <property type="protein sequence ID" value="KAK0618903.1"/>
    <property type="molecule type" value="Genomic_DNA"/>
</dbReference>
<name>A0AA39WNX5_9PEZI</name>
<evidence type="ECO:0000256" key="13">
    <source>
        <dbReference type="SAM" id="Phobius"/>
    </source>
</evidence>
<protein>
    <submittedName>
        <fullName evidence="14">Cytochrome P450</fullName>
    </submittedName>
</protein>
<evidence type="ECO:0000256" key="7">
    <source>
        <dbReference type="ARBA" id="ARBA00022989"/>
    </source>
</evidence>
<keyword evidence="8" id="KW-0560">Oxidoreductase</keyword>
<evidence type="ECO:0000313" key="15">
    <source>
        <dbReference type="Proteomes" id="UP001175000"/>
    </source>
</evidence>
<dbReference type="Pfam" id="PF00067">
    <property type="entry name" value="p450"/>
    <property type="match status" value="1"/>
</dbReference>
<evidence type="ECO:0000256" key="4">
    <source>
        <dbReference type="ARBA" id="ARBA00022617"/>
    </source>
</evidence>
<proteinExistence type="inferred from homology"/>
<comment type="caution">
    <text evidence="14">The sequence shown here is derived from an EMBL/GenBank/DDBJ whole genome shotgun (WGS) entry which is preliminary data.</text>
</comment>
<comment type="cofactor">
    <cofactor evidence="1 12">
        <name>heme</name>
        <dbReference type="ChEBI" id="CHEBI:30413"/>
    </cofactor>
</comment>
<dbReference type="PANTHER" id="PTHR46206">
    <property type="entry name" value="CYTOCHROME P450"/>
    <property type="match status" value="1"/>
</dbReference>
<dbReference type="GO" id="GO:0004497">
    <property type="term" value="F:monooxygenase activity"/>
    <property type="evidence" value="ECO:0007669"/>
    <property type="project" value="UniProtKB-KW"/>
</dbReference>
<dbReference type="InterPro" id="IPR001128">
    <property type="entry name" value="Cyt_P450"/>
</dbReference>
<dbReference type="PANTHER" id="PTHR46206:SF5">
    <property type="entry name" value="P450, PUTATIVE (EUROFUNG)-RELATED"/>
    <property type="match status" value="1"/>
</dbReference>
<evidence type="ECO:0000256" key="11">
    <source>
        <dbReference type="ARBA" id="ARBA00023136"/>
    </source>
</evidence>
<reference evidence="14" key="1">
    <citation type="submission" date="2023-06" db="EMBL/GenBank/DDBJ databases">
        <title>Genome-scale phylogeny and comparative genomics of the fungal order Sordariales.</title>
        <authorList>
            <consortium name="Lawrence Berkeley National Laboratory"/>
            <person name="Hensen N."/>
            <person name="Bonometti L."/>
            <person name="Westerberg I."/>
            <person name="Brannstrom I.O."/>
            <person name="Guillou S."/>
            <person name="Cros-Aarteil S."/>
            <person name="Calhoun S."/>
            <person name="Haridas S."/>
            <person name="Kuo A."/>
            <person name="Mondo S."/>
            <person name="Pangilinan J."/>
            <person name="Riley R."/>
            <person name="Labutti K."/>
            <person name="Andreopoulos B."/>
            <person name="Lipzen A."/>
            <person name="Chen C."/>
            <person name="Yanf M."/>
            <person name="Daum C."/>
            <person name="Ng V."/>
            <person name="Clum A."/>
            <person name="Steindorff A."/>
            <person name="Ohm R."/>
            <person name="Martin F."/>
            <person name="Silar P."/>
            <person name="Natvig D."/>
            <person name="Lalanne C."/>
            <person name="Gautier V."/>
            <person name="Ament-Velasquez S.L."/>
            <person name="Kruys A."/>
            <person name="Hutchinson M.I."/>
            <person name="Powell A.J."/>
            <person name="Barry K."/>
            <person name="Miller A.N."/>
            <person name="Grigoriev I.V."/>
            <person name="Debuchy R."/>
            <person name="Gladieux P."/>
            <person name="Thoren M.H."/>
            <person name="Johannesson H."/>
        </authorList>
    </citation>
    <scope>NUCLEOTIDE SEQUENCE</scope>
    <source>
        <strain evidence="14">CBS 606.72</strain>
    </source>
</reference>
<evidence type="ECO:0000256" key="6">
    <source>
        <dbReference type="ARBA" id="ARBA00022723"/>
    </source>
</evidence>
<accession>A0AA39WNX5</accession>
<evidence type="ECO:0000256" key="3">
    <source>
        <dbReference type="ARBA" id="ARBA00010617"/>
    </source>
</evidence>
<keyword evidence="11 13" id="KW-0472">Membrane</keyword>
<evidence type="ECO:0000256" key="12">
    <source>
        <dbReference type="PIRSR" id="PIRSR602403-1"/>
    </source>
</evidence>
<evidence type="ECO:0000256" key="1">
    <source>
        <dbReference type="ARBA" id="ARBA00001971"/>
    </source>
</evidence>
<keyword evidence="15" id="KW-1185">Reference proteome</keyword>
<gene>
    <name evidence="14" type="ORF">B0T14DRAFT_584123</name>
</gene>
<dbReference type="GO" id="GO:0016705">
    <property type="term" value="F:oxidoreductase activity, acting on paired donors, with incorporation or reduction of molecular oxygen"/>
    <property type="evidence" value="ECO:0007669"/>
    <property type="project" value="InterPro"/>
</dbReference>
<dbReference type="InterPro" id="IPR036396">
    <property type="entry name" value="Cyt_P450_sf"/>
</dbReference>
<feature type="binding site" description="axial binding residue" evidence="12">
    <location>
        <position position="514"/>
    </location>
    <ligand>
        <name>heme</name>
        <dbReference type="ChEBI" id="CHEBI:30413"/>
    </ligand>
    <ligandPart>
        <name>Fe</name>
        <dbReference type="ChEBI" id="CHEBI:18248"/>
    </ligandPart>
</feature>
<dbReference type="PRINTS" id="PR00465">
    <property type="entry name" value="EP450IV"/>
</dbReference>
<feature type="transmembrane region" description="Helical" evidence="13">
    <location>
        <begin position="27"/>
        <end position="46"/>
    </location>
</feature>
<sequence>MHNGSHAPRPITAGVVPPHSPISLPHAVPNGFAVVAAGLFFVIFIFNSTTPKAKVVGSNIHFLGKLSPIRYLQRRYTAWRFLINGPDLIQTAYEKAGSKPFEVLAPDARYVFVTTPEHVKEIDSAEDKLSLYYASRQILQPQYTMHHFGLFDRPLEGTGFVRALRVHLTNKIPELLPGMKEMAKNRFAELQKRNPVINGVTHTPLAKAIIKTVCQLEAHAIFGKELAGGEEFLENAVLYIEQLALNAEIIRAFPEWMAPFVGRFVGQFHGAQRFIFHSLMPIVTERCREREMALSRGEPIPKHVSPLFHFTHHCDRLADGISSPLQDDCIQWLLDSATSKVQRTPRGVAHEVMAIWFAALHPISVTIIYALEDLCLHPEYLEPIRDEIRTQYADYEATARGLPLLDSFIKESARLSPVESQSCRRRAIAPFTLSDGTKLSVGDWACTPVTSMMQDAKWYPSPLQFSGFRFAPPELVESIGVEKLDAAPRQESPSKLVEGDNTFYVWGAEGKQGCPGRYYAQALAKVIISHLVEEYDIKLVDPNAPRWWTWRTTRVPSEGTMAIFTPRQG</sequence>
<feature type="transmembrane region" description="Helical" evidence="13">
    <location>
        <begin position="352"/>
        <end position="371"/>
    </location>
</feature>
<comment type="subcellular location">
    <subcellularLocation>
        <location evidence="2">Membrane</location>
    </subcellularLocation>
</comment>
<keyword evidence="7 13" id="KW-1133">Transmembrane helix</keyword>
<keyword evidence="10" id="KW-0503">Monooxygenase</keyword>
<keyword evidence="6 12" id="KW-0479">Metal-binding</keyword>
<keyword evidence="5 13" id="KW-0812">Transmembrane</keyword>
<dbReference type="CDD" id="cd11041">
    <property type="entry name" value="CYP503A1-like"/>
    <property type="match status" value="1"/>
</dbReference>
<dbReference type="GO" id="GO:0016020">
    <property type="term" value="C:membrane"/>
    <property type="evidence" value="ECO:0007669"/>
    <property type="project" value="UniProtKB-SubCell"/>
</dbReference>
<dbReference type="GO" id="GO:0020037">
    <property type="term" value="F:heme binding"/>
    <property type="evidence" value="ECO:0007669"/>
    <property type="project" value="InterPro"/>
</dbReference>